<evidence type="ECO:0000256" key="1">
    <source>
        <dbReference type="SAM" id="MobiDB-lite"/>
    </source>
</evidence>
<name>A0A284RQL1_ARMOS</name>
<dbReference type="AlphaFoldDB" id="A0A284RQL1"/>
<proteinExistence type="predicted"/>
<reference evidence="3" key="1">
    <citation type="journal article" date="2017" name="Nat. Ecol. Evol.">
        <title>Genome expansion and lineage-specific genetic innovations in the forest pathogenic fungi Armillaria.</title>
        <authorList>
            <person name="Sipos G."/>
            <person name="Prasanna A.N."/>
            <person name="Walter M.C."/>
            <person name="O'Connor E."/>
            <person name="Balint B."/>
            <person name="Krizsan K."/>
            <person name="Kiss B."/>
            <person name="Hess J."/>
            <person name="Varga T."/>
            <person name="Slot J."/>
            <person name="Riley R."/>
            <person name="Boka B."/>
            <person name="Rigling D."/>
            <person name="Barry K."/>
            <person name="Lee J."/>
            <person name="Mihaltcheva S."/>
            <person name="LaButti K."/>
            <person name="Lipzen A."/>
            <person name="Waldron R."/>
            <person name="Moloney N.M."/>
            <person name="Sperisen C."/>
            <person name="Kredics L."/>
            <person name="Vagvoelgyi C."/>
            <person name="Patrignani A."/>
            <person name="Fitzpatrick D."/>
            <person name="Nagy I."/>
            <person name="Doyle S."/>
            <person name="Anderson J.B."/>
            <person name="Grigoriev I.V."/>
            <person name="Gueldener U."/>
            <person name="Muensterkoetter M."/>
            <person name="Nagy L.G."/>
        </authorList>
    </citation>
    <scope>NUCLEOTIDE SEQUENCE [LARGE SCALE GENOMIC DNA]</scope>
    <source>
        <strain evidence="3">C18/9</strain>
    </source>
</reference>
<evidence type="ECO:0000313" key="3">
    <source>
        <dbReference type="Proteomes" id="UP000219338"/>
    </source>
</evidence>
<accession>A0A284RQL1</accession>
<sequence>MNMGPSWFNTLVWPEPPWRTTVLMSPISKSAVGMNCISLLREPRMRSHEPRHYPTNAPRVTEPTLQKRENDSYPRLRKLSDVTREDAYIHSCTRRVLPPMSNRTLLRFIWRVKAVPKDQSLQEGCPSYGSRLHRLDSGLEIVRSGCHAYATVKSFFESRHGNVSYEGLMSPKKSVVFPTRSFLVIIHNNIVVDAAFPPILPGRVGTALISGEQIAGSIVDPPLRGPVHRAGYVAISILDFCST</sequence>
<gene>
    <name evidence="2" type="ORF">ARMOST_14442</name>
</gene>
<dbReference type="OrthoDB" id="10640828at2759"/>
<feature type="region of interest" description="Disordered" evidence="1">
    <location>
        <begin position="47"/>
        <end position="70"/>
    </location>
</feature>
<dbReference type="EMBL" id="FUEG01000013">
    <property type="protein sequence ID" value="SJL11041.1"/>
    <property type="molecule type" value="Genomic_DNA"/>
</dbReference>
<protein>
    <submittedName>
        <fullName evidence="2">Uncharacterized protein</fullName>
    </submittedName>
</protein>
<keyword evidence="3" id="KW-1185">Reference proteome</keyword>
<dbReference type="Proteomes" id="UP000219338">
    <property type="component" value="Unassembled WGS sequence"/>
</dbReference>
<organism evidence="2 3">
    <name type="scientific">Armillaria ostoyae</name>
    <name type="common">Armillaria root rot fungus</name>
    <dbReference type="NCBI Taxonomy" id="47428"/>
    <lineage>
        <taxon>Eukaryota</taxon>
        <taxon>Fungi</taxon>
        <taxon>Dikarya</taxon>
        <taxon>Basidiomycota</taxon>
        <taxon>Agaricomycotina</taxon>
        <taxon>Agaricomycetes</taxon>
        <taxon>Agaricomycetidae</taxon>
        <taxon>Agaricales</taxon>
        <taxon>Marasmiineae</taxon>
        <taxon>Physalacriaceae</taxon>
        <taxon>Armillaria</taxon>
    </lineage>
</organism>
<evidence type="ECO:0000313" key="2">
    <source>
        <dbReference type="EMBL" id="SJL11041.1"/>
    </source>
</evidence>